<keyword evidence="7" id="KW-1003">Cell membrane</keyword>
<protein>
    <recommendedName>
        <fullName evidence="7">ATP synthase subunit delta</fullName>
    </recommendedName>
    <alternativeName>
        <fullName evidence="7">ATP synthase F(1) sector subunit delta</fullName>
    </alternativeName>
    <alternativeName>
        <fullName evidence="7">F-type ATPase subunit delta</fullName>
        <shortName evidence="7">F-ATPase subunit delta</shortName>
    </alternativeName>
</protein>
<dbReference type="SUPFAM" id="SSF47928">
    <property type="entry name" value="N-terminal domain of the delta subunit of the F1F0-ATP synthase"/>
    <property type="match status" value="1"/>
</dbReference>
<keyword evidence="3 7" id="KW-0375">Hydrogen ion transport</keyword>
<dbReference type="GO" id="GO:0046933">
    <property type="term" value="F:proton-transporting ATP synthase activity, rotational mechanism"/>
    <property type="evidence" value="ECO:0007669"/>
    <property type="project" value="UniProtKB-UniRule"/>
</dbReference>
<evidence type="ECO:0000256" key="2">
    <source>
        <dbReference type="ARBA" id="ARBA00022448"/>
    </source>
</evidence>
<evidence type="ECO:0000256" key="4">
    <source>
        <dbReference type="ARBA" id="ARBA00023065"/>
    </source>
</evidence>
<comment type="function">
    <text evidence="7">This protein is part of the stalk that links CF(0) to CF(1). It either transmits conformational changes from CF(0) to CF(1) or is implicated in proton conduction.</text>
</comment>
<gene>
    <name evidence="7 8" type="primary">atpH</name>
    <name evidence="8" type="ORF">MCCS_22740</name>
</gene>
<evidence type="ECO:0000256" key="5">
    <source>
        <dbReference type="ARBA" id="ARBA00023136"/>
    </source>
</evidence>
<dbReference type="Proteomes" id="UP000194154">
    <property type="component" value="Chromosome"/>
</dbReference>
<dbReference type="Gene3D" id="1.10.520.20">
    <property type="entry name" value="N-terminal domain of the delta subunit of the F1F0-ATP synthase"/>
    <property type="match status" value="1"/>
</dbReference>
<comment type="subcellular location">
    <subcellularLocation>
        <location evidence="7">Cell membrane</location>
        <topology evidence="7">Peripheral membrane protein</topology>
    </subcellularLocation>
    <subcellularLocation>
        <location evidence="1">Membrane</location>
    </subcellularLocation>
</comment>
<evidence type="ECO:0000256" key="7">
    <source>
        <dbReference type="HAMAP-Rule" id="MF_01416"/>
    </source>
</evidence>
<dbReference type="STRING" id="1855823.MCCS_22740"/>
<dbReference type="PANTHER" id="PTHR11910">
    <property type="entry name" value="ATP SYNTHASE DELTA CHAIN"/>
    <property type="match status" value="1"/>
</dbReference>
<comment type="similarity">
    <text evidence="7">Belongs to the ATPase delta chain family.</text>
</comment>
<keyword evidence="2 7" id="KW-0813">Transport</keyword>
<dbReference type="GO" id="GO:0045259">
    <property type="term" value="C:proton-transporting ATP synthase complex"/>
    <property type="evidence" value="ECO:0007669"/>
    <property type="project" value="UniProtKB-KW"/>
</dbReference>
<comment type="function">
    <text evidence="7">F(1)F(0) ATP synthase produces ATP from ADP in the presence of a proton or sodium gradient. F-type ATPases consist of two structural domains, F(1) containing the extramembraneous catalytic core and F(0) containing the membrane proton channel, linked together by a central stalk and a peripheral stalk. During catalysis, ATP synthesis in the catalytic domain of F(1) is coupled via a rotary mechanism of the central stalk subunits to proton translocation.</text>
</comment>
<proteinExistence type="inferred from homology"/>
<dbReference type="HAMAP" id="MF_01416">
    <property type="entry name" value="ATP_synth_delta_bact"/>
    <property type="match status" value="1"/>
</dbReference>
<evidence type="ECO:0000256" key="1">
    <source>
        <dbReference type="ARBA" id="ARBA00004370"/>
    </source>
</evidence>
<evidence type="ECO:0000256" key="6">
    <source>
        <dbReference type="ARBA" id="ARBA00023310"/>
    </source>
</evidence>
<organism evidence="8 9">
    <name type="scientific">Macrococcoides canis</name>
    <dbReference type="NCBI Taxonomy" id="1855823"/>
    <lineage>
        <taxon>Bacteria</taxon>
        <taxon>Bacillati</taxon>
        <taxon>Bacillota</taxon>
        <taxon>Bacilli</taxon>
        <taxon>Bacillales</taxon>
        <taxon>Staphylococcaceae</taxon>
        <taxon>Macrococcoides</taxon>
    </lineage>
</organism>
<accession>A0A1W7AE16</accession>
<reference evidence="8 9" key="1">
    <citation type="journal article" date="2017" name="Int. J. Syst. Evol. Microbiol.">
        <title>Macrococcus canis sp. nov., a skin bacterium associated with infections in dogs.</title>
        <authorList>
            <person name="Gobeli Brawand S."/>
            <person name="Cotting K."/>
            <person name="Gomez-Sanz E."/>
            <person name="Collaud A."/>
            <person name="Thomann A."/>
            <person name="Brodard I."/>
            <person name="Rodriguez-Campos S."/>
            <person name="Strauss C."/>
            <person name="Perreten V."/>
        </authorList>
    </citation>
    <scope>NUCLEOTIDE SEQUENCE [LARGE SCALE GENOMIC DNA]</scope>
    <source>
        <strain evidence="8 9">KM45013</strain>
    </source>
</reference>
<dbReference type="InterPro" id="IPR000711">
    <property type="entry name" value="ATPase_OSCP/dsu"/>
</dbReference>
<dbReference type="EMBL" id="CP021059">
    <property type="protein sequence ID" value="ARQ07855.1"/>
    <property type="molecule type" value="Genomic_DNA"/>
</dbReference>
<dbReference type="InterPro" id="IPR026015">
    <property type="entry name" value="ATP_synth_OSCP/delta_N_sf"/>
</dbReference>
<keyword evidence="7" id="KW-0139">CF(1)</keyword>
<dbReference type="NCBIfam" id="TIGR01145">
    <property type="entry name" value="ATP_synt_delta"/>
    <property type="match status" value="1"/>
</dbReference>
<dbReference type="RefSeq" id="WP_086043384.1">
    <property type="nucleotide sequence ID" value="NZ_CBCRZA010000010.1"/>
</dbReference>
<keyword evidence="6 7" id="KW-0066">ATP synthesis</keyword>
<evidence type="ECO:0000313" key="9">
    <source>
        <dbReference type="Proteomes" id="UP000194154"/>
    </source>
</evidence>
<evidence type="ECO:0000313" key="8">
    <source>
        <dbReference type="EMBL" id="ARQ07855.1"/>
    </source>
</evidence>
<sequence>MAIVQDKYAQSLFEVAQAQGVHESVHKDLAEIKKALTGNKAFFLFAEDPKVSSEKRNAFVQATFKGVDKPLQNLLSILADKQQLALLPEIADYYTEHYNKFNNQQYMKVESVYALSSEELDEIGKAFIKRTGYKKLLIENVVNSTLIGGIRATIGTTVYDGSVANELTQLEKSFHKQ</sequence>
<evidence type="ECO:0000256" key="3">
    <source>
        <dbReference type="ARBA" id="ARBA00022781"/>
    </source>
</evidence>
<dbReference type="GeneID" id="35296355"/>
<dbReference type="Pfam" id="PF00213">
    <property type="entry name" value="OSCP"/>
    <property type="match status" value="1"/>
</dbReference>
<dbReference type="OrthoDB" id="9802471at2"/>
<dbReference type="AlphaFoldDB" id="A0A1W7AE16"/>
<keyword evidence="5 7" id="KW-0472">Membrane</keyword>
<dbReference type="GO" id="GO:0005886">
    <property type="term" value="C:plasma membrane"/>
    <property type="evidence" value="ECO:0007669"/>
    <property type="project" value="UniProtKB-SubCell"/>
</dbReference>
<name>A0A1W7AE16_9STAP</name>
<dbReference type="PRINTS" id="PR00125">
    <property type="entry name" value="ATPASEDELTA"/>
</dbReference>
<dbReference type="KEGG" id="mcak:MCCS_22740"/>
<keyword evidence="4 7" id="KW-0406">Ion transport</keyword>
<keyword evidence="9" id="KW-1185">Reference proteome</keyword>